<comment type="cofactor">
    <cofactor evidence="3">
        <name>a divalent metal cation</name>
        <dbReference type="ChEBI" id="CHEBI:60240"/>
    </cofactor>
</comment>
<reference evidence="4 5" key="1">
    <citation type="submission" date="2013-05" db="EMBL/GenBank/DDBJ databases">
        <title>Draft genome sequence of Rubidibacter lacunae KORDI 51-2.</title>
        <authorList>
            <person name="Choi D.H."/>
            <person name="Noh J.H."/>
            <person name="Kwon K.-K."/>
            <person name="Lee J.-H."/>
            <person name="Ryu J.-Y."/>
        </authorList>
    </citation>
    <scope>NUCLEOTIDE SEQUENCE [LARGE SCALE GENOMIC DNA]</scope>
    <source>
        <strain evidence="4 5">KORDI 51-2</strain>
    </source>
</reference>
<dbReference type="GO" id="GO:0016491">
    <property type="term" value="F:oxidoreductase activity"/>
    <property type="evidence" value="ECO:0007669"/>
    <property type="project" value="UniProtKB-KW"/>
</dbReference>
<name>U5DEC6_9CHRO</name>
<dbReference type="InterPro" id="IPR036291">
    <property type="entry name" value="NAD(P)-bd_dom_sf"/>
</dbReference>
<comment type="catalytic activity">
    <reaction evidence="3">
        <text>a long-chain fatty aldehyde + holo-[ACP] + NADP(+) = a long-chain fatty acyl-[ACP] + NADPH + H(+)</text>
        <dbReference type="Rhea" id="RHEA:54176"/>
        <dbReference type="Rhea" id="RHEA-COMP:9685"/>
        <dbReference type="Rhea" id="RHEA-COMP:12682"/>
        <dbReference type="ChEBI" id="CHEBI:15378"/>
        <dbReference type="ChEBI" id="CHEBI:17176"/>
        <dbReference type="ChEBI" id="CHEBI:57783"/>
        <dbReference type="ChEBI" id="CHEBI:58349"/>
        <dbReference type="ChEBI" id="CHEBI:64479"/>
        <dbReference type="ChEBI" id="CHEBI:133243"/>
        <dbReference type="EC" id="1.2.1.80"/>
    </reaction>
</comment>
<dbReference type="EC" id="1.2.1.80" evidence="3"/>
<dbReference type="InterPro" id="IPR016836">
    <property type="entry name" value="AAR"/>
</dbReference>
<dbReference type="PANTHER" id="PTHR43086">
    <property type="entry name" value="VERY-LONG-CHAIN 3-OXOOACYL-COA REDUCTASE"/>
    <property type="match status" value="1"/>
</dbReference>
<comment type="catalytic activity">
    <reaction evidence="3">
        <text>a long-chain fatty aldehyde + holo-[ACP] + NAD(+) = a long-chain fatty acyl-[ACP] + NADH + H(+)</text>
        <dbReference type="Rhea" id="RHEA:54180"/>
        <dbReference type="Rhea" id="RHEA-COMP:9685"/>
        <dbReference type="Rhea" id="RHEA-COMP:12682"/>
        <dbReference type="ChEBI" id="CHEBI:15378"/>
        <dbReference type="ChEBI" id="CHEBI:17176"/>
        <dbReference type="ChEBI" id="CHEBI:57540"/>
        <dbReference type="ChEBI" id="CHEBI:57945"/>
        <dbReference type="ChEBI" id="CHEBI:64479"/>
        <dbReference type="ChEBI" id="CHEBI:133243"/>
        <dbReference type="EC" id="1.2.1.80"/>
    </reaction>
</comment>
<dbReference type="Gene3D" id="3.40.50.720">
    <property type="entry name" value="NAD(P)-binding Rossmann-like Domain"/>
    <property type="match status" value="1"/>
</dbReference>
<comment type="similarity">
    <text evidence="1 3">Belongs to the short-chain dehydrogenases/reductases (SDR) family.</text>
</comment>
<dbReference type="PATRIC" id="fig|582515.4.peg.4018"/>
<dbReference type="PIRSF" id="PIRSF026396">
    <property type="entry name" value="UCP026396_short-chain_DH"/>
    <property type="match status" value="1"/>
</dbReference>
<evidence type="ECO:0000256" key="1">
    <source>
        <dbReference type="ARBA" id="ARBA00006484"/>
    </source>
</evidence>
<keyword evidence="3" id="KW-0520">NAD</keyword>
<dbReference type="OrthoDB" id="417724at2"/>
<protein>
    <recommendedName>
        <fullName evidence="3">Long-chain acyl-[acyl-carrier-protein] reductase</fullName>
        <shortName evidence="3">AAR</shortName>
        <ecNumber evidence="3">1.2.1.80</ecNumber>
    </recommendedName>
</protein>
<dbReference type="eggNOG" id="COG5322">
    <property type="taxonomic scope" value="Bacteria"/>
</dbReference>
<gene>
    <name evidence="4" type="ORF">KR51_00035760</name>
</gene>
<comment type="function">
    <text evidence="3">Catalyzes the NADP-dependent reduction of long-chain acyl-ACP to the corresponding fatty aldehyde. Involved in the biosynthesis of alkanes, mainly heptadecane and pentadecane, by producing the fatty aldehydes used by aldehyde decarbonylase.</text>
</comment>
<keyword evidence="5" id="KW-1185">Reference proteome</keyword>
<accession>U5DEC6</accession>
<keyword evidence="2 3" id="KW-0560">Oxidoreductase</keyword>
<organism evidence="4 5">
    <name type="scientific">Rubidibacter lacunae KORDI 51-2</name>
    <dbReference type="NCBI Taxonomy" id="582515"/>
    <lineage>
        <taxon>Bacteria</taxon>
        <taxon>Bacillati</taxon>
        <taxon>Cyanobacteriota</taxon>
        <taxon>Cyanophyceae</taxon>
        <taxon>Oscillatoriophycideae</taxon>
        <taxon>Chroococcales</taxon>
        <taxon>Aphanothecaceae</taxon>
        <taxon>Rubidibacter</taxon>
    </lineage>
</organism>
<sequence>MFGLIGHLTNLEHAQSIARHYGYEDYAGQGLDFWCAAPPQVVDEITVTSATGQTIQGLYVESCFLPEMLTNRRIKSAIRKILNAMACAQKRGIDITALGGFSSIVFENFNLKDKMQVRDVALDYSRFTTGNTHTAYISCRQVEQAAARIGIDLNSATVAVCGATGDIGSAVCRWLNAKTNVAELLLVARNQERLQALQGELGRGKILPLESALPLADIVVWVASMPKGVTISPERLRKPCLLIDGGYPKNLSTLVQSPGVFVLKGGIVEHALDIDWQIMHLIEMDVPSRQLFACFAEAMLLEFEQWHTNFSWGRNQITVEKMEQIGAASLKHGFQPLLNCESVAMSA</sequence>
<dbReference type="SUPFAM" id="SSF51735">
    <property type="entry name" value="NAD(P)-binding Rossmann-fold domains"/>
    <property type="match status" value="1"/>
</dbReference>
<dbReference type="NCBIfam" id="TIGR04058">
    <property type="entry name" value="AcACP_reductase"/>
    <property type="match status" value="1"/>
</dbReference>
<evidence type="ECO:0000313" key="5">
    <source>
        <dbReference type="Proteomes" id="UP000016960"/>
    </source>
</evidence>
<proteinExistence type="inferred from homology"/>
<comment type="caution">
    <text evidence="4">The sequence shown here is derived from an EMBL/GenBank/DDBJ whole genome shotgun (WGS) entry which is preliminary data.</text>
</comment>
<dbReference type="EMBL" id="ASSJ01000083">
    <property type="protein sequence ID" value="ERN39976.1"/>
    <property type="molecule type" value="Genomic_DNA"/>
</dbReference>
<dbReference type="STRING" id="582515.KR51_00035760"/>
<evidence type="ECO:0000256" key="3">
    <source>
        <dbReference type="PIRNR" id="PIRNR026396"/>
    </source>
</evidence>
<evidence type="ECO:0000256" key="2">
    <source>
        <dbReference type="ARBA" id="ARBA00023002"/>
    </source>
</evidence>
<evidence type="ECO:0000313" key="4">
    <source>
        <dbReference type="EMBL" id="ERN39976.1"/>
    </source>
</evidence>
<dbReference type="AlphaFoldDB" id="U5DEC6"/>
<dbReference type="Proteomes" id="UP000016960">
    <property type="component" value="Unassembled WGS sequence"/>
</dbReference>
<dbReference type="InParanoid" id="U5DEC6"/>
<dbReference type="PANTHER" id="PTHR43086:SF3">
    <property type="entry name" value="NADP-DEPENDENT 3-HYDROXY ACID DEHYDROGENASE YDFG"/>
    <property type="match status" value="1"/>
</dbReference>
<dbReference type="RefSeq" id="WP_022609200.1">
    <property type="nucleotide sequence ID" value="NZ_ASSJ01000083.1"/>
</dbReference>